<evidence type="ECO:0008006" key="3">
    <source>
        <dbReference type="Google" id="ProtNLM"/>
    </source>
</evidence>
<sequence>MEPLWYSQPGFSNTVNLNGKTNTIDYVDKLIPITRIMSSWVKDNIGNIFKKRKHLSARLNGIHNALETRPTCMHLLDLNGELSSEINLIFQQEEAFWMTRARTNWIKCGEQNTTYFHRSVTIRRKRNKITTLNSEVGQVIEGDDLVPHIMQYFSTLFTSESTMPTCDNHHYLNTIAIDHPATVEEVGREVFELGPFKSPGIDGFHAHFYQQH</sequence>
<evidence type="ECO:0000313" key="1">
    <source>
        <dbReference type="Proteomes" id="UP000813463"/>
    </source>
</evidence>
<dbReference type="AlphaFoldDB" id="A0A9R0JEG0"/>
<dbReference type="Proteomes" id="UP000813463">
    <property type="component" value="Chromosome 4"/>
</dbReference>
<gene>
    <name evidence="2" type="primary">LOC110803719</name>
</gene>
<keyword evidence="1" id="KW-1185">Reference proteome</keyword>
<name>A0A9R0JEG0_SPIOL</name>
<dbReference type="KEGG" id="soe:110803719"/>
<evidence type="ECO:0000313" key="2">
    <source>
        <dbReference type="RefSeq" id="XP_021864949.1"/>
    </source>
</evidence>
<proteinExistence type="predicted"/>
<reference evidence="2" key="2">
    <citation type="submission" date="2025-08" db="UniProtKB">
        <authorList>
            <consortium name="RefSeq"/>
        </authorList>
    </citation>
    <scope>IDENTIFICATION</scope>
    <source>
        <tissue evidence="2">Leaf</tissue>
    </source>
</reference>
<accession>A0A9R0JEG0</accession>
<dbReference type="RefSeq" id="XP_021864949.1">
    <property type="nucleotide sequence ID" value="XM_022009257.1"/>
</dbReference>
<dbReference type="GeneID" id="110803719"/>
<protein>
    <recommendedName>
        <fullName evidence="3">Reverse transcriptase domain-containing protein</fullName>
    </recommendedName>
</protein>
<dbReference type="OrthoDB" id="1922870at2759"/>
<reference evidence="1" key="1">
    <citation type="journal article" date="2021" name="Nat. Commun.">
        <title>Genomic analyses provide insights into spinach domestication and the genetic basis of agronomic traits.</title>
        <authorList>
            <person name="Cai X."/>
            <person name="Sun X."/>
            <person name="Xu C."/>
            <person name="Sun H."/>
            <person name="Wang X."/>
            <person name="Ge C."/>
            <person name="Zhang Z."/>
            <person name="Wang Q."/>
            <person name="Fei Z."/>
            <person name="Jiao C."/>
            <person name="Wang Q."/>
        </authorList>
    </citation>
    <scope>NUCLEOTIDE SEQUENCE [LARGE SCALE GENOMIC DNA]</scope>
    <source>
        <strain evidence="1">cv. Varoflay</strain>
    </source>
</reference>
<organism evidence="1 2">
    <name type="scientific">Spinacia oleracea</name>
    <name type="common">Spinach</name>
    <dbReference type="NCBI Taxonomy" id="3562"/>
    <lineage>
        <taxon>Eukaryota</taxon>
        <taxon>Viridiplantae</taxon>
        <taxon>Streptophyta</taxon>
        <taxon>Embryophyta</taxon>
        <taxon>Tracheophyta</taxon>
        <taxon>Spermatophyta</taxon>
        <taxon>Magnoliopsida</taxon>
        <taxon>eudicotyledons</taxon>
        <taxon>Gunneridae</taxon>
        <taxon>Pentapetalae</taxon>
        <taxon>Caryophyllales</taxon>
        <taxon>Chenopodiaceae</taxon>
        <taxon>Chenopodioideae</taxon>
        <taxon>Anserineae</taxon>
        <taxon>Spinacia</taxon>
    </lineage>
</organism>